<dbReference type="Pfam" id="PF01323">
    <property type="entry name" value="DSBA"/>
    <property type="match status" value="1"/>
</dbReference>
<sequence>MLQIQVYSDYVCPYCFFGEVVLERALKGLEDKVQVEWMPFELRPYPTPTLKPEEEYLQTTWKNSVYPMGEQLQVPIVLPKVSPQPYTHKAFEGYQYAKEYGLGEAYTHRMFTAFFQEEQDIGDIEVLVKLAGEVGLDKQEYREALEKNKYKAAHLKELKHAYEEVDISAVPTFIIGNKIVRGLLRQDDLRRLIEQEIG</sequence>
<reference evidence="2 3" key="1">
    <citation type="submission" date="2022-11" db="EMBL/GenBank/DDBJ databases">
        <title>The characterization of three novel Bacteroidetes species and genomic analysis of their roles in tidal elemental geochemical cycles.</title>
        <authorList>
            <person name="Ma K.-J."/>
        </authorList>
    </citation>
    <scope>NUCLEOTIDE SEQUENCE [LARGE SCALE GENOMIC DNA]</scope>
    <source>
        <strain evidence="2 3">M82</strain>
    </source>
</reference>
<dbReference type="SUPFAM" id="SSF52833">
    <property type="entry name" value="Thioredoxin-like"/>
    <property type="match status" value="1"/>
</dbReference>
<dbReference type="EMBL" id="JAPFQO010000001">
    <property type="protein sequence ID" value="MCX2738931.1"/>
    <property type="molecule type" value="Genomic_DNA"/>
</dbReference>
<evidence type="ECO:0000313" key="3">
    <source>
        <dbReference type="Proteomes" id="UP001207228"/>
    </source>
</evidence>
<evidence type="ECO:0000313" key="2">
    <source>
        <dbReference type="EMBL" id="MCX2738931.1"/>
    </source>
</evidence>
<comment type="caution">
    <text evidence="2">The sequence shown here is derived from an EMBL/GenBank/DDBJ whole genome shotgun (WGS) entry which is preliminary data.</text>
</comment>
<gene>
    <name evidence="2" type="ORF">OO017_03150</name>
</gene>
<dbReference type="CDD" id="cd03024">
    <property type="entry name" value="DsbA_FrnE"/>
    <property type="match status" value="1"/>
</dbReference>
<dbReference type="Proteomes" id="UP001207228">
    <property type="component" value="Unassembled WGS sequence"/>
</dbReference>
<dbReference type="Gene3D" id="3.40.30.10">
    <property type="entry name" value="Glutaredoxin"/>
    <property type="match status" value="1"/>
</dbReference>
<organism evidence="2 3">
    <name type="scientific">Pontibacter anaerobius</name>
    <dbReference type="NCBI Taxonomy" id="2993940"/>
    <lineage>
        <taxon>Bacteria</taxon>
        <taxon>Pseudomonadati</taxon>
        <taxon>Bacteroidota</taxon>
        <taxon>Cytophagia</taxon>
        <taxon>Cytophagales</taxon>
        <taxon>Hymenobacteraceae</taxon>
        <taxon>Pontibacter</taxon>
    </lineage>
</organism>
<dbReference type="RefSeq" id="WP_266050975.1">
    <property type="nucleotide sequence ID" value="NZ_JAPFQO010000001.1"/>
</dbReference>
<proteinExistence type="predicted"/>
<dbReference type="InterPro" id="IPR001853">
    <property type="entry name" value="DSBA-like_thioredoxin_dom"/>
</dbReference>
<dbReference type="InterPro" id="IPR036249">
    <property type="entry name" value="Thioredoxin-like_sf"/>
</dbReference>
<evidence type="ECO:0000259" key="1">
    <source>
        <dbReference type="Pfam" id="PF01323"/>
    </source>
</evidence>
<keyword evidence="3" id="KW-1185">Reference proteome</keyword>
<accession>A0ABT3RBN5</accession>
<name>A0ABT3RBN5_9BACT</name>
<dbReference type="PANTHER" id="PTHR13887:SF33">
    <property type="entry name" value="ISOMERASE"/>
    <property type="match status" value="1"/>
</dbReference>
<feature type="domain" description="DSBA-like thioredoxin" evidence="1">
    <location>
        <begin position="3"/>
        <end position="193"/>
    </location>
</feature>
<dbReference type="PANTHER" id="PTHR13887">
    <property type="entry name" value="GLUTATHIONE S-TRANSFERASE KAPPA"/>
    <property type="match status" value="1"/>
</dbReference>
<protein>
    <submittedName>
        <fullName evidence="2">DsbA family oxidoreductase</fullName>
    </submittedName>
</protein>